<feature type="region of interest" description="Disordered" evidence="3">
    <location>
        <begin position="138"/>
        <end position="225"/>
    </location>
</feature>
<dbReference type="GO" id="GO:0008270">
    <property type="term" value="F:zinc ion binding"/>
    <property type="evidence" value="ECO:0007669"/>
    <property type="project" value="UniProtKB-KW"/>
</dbReference>
<feature type="compositionally biased region" description="Basic and acidic residues" evidence="3">
    <location>
        <begin position="1"/>
        <end position="11"/>
    </location>
</feature>
<feature type="region of interest" description="Disordered" evidence="3">
    <location>
        <begin position="1"/>
        <end position="42"/>
    </location>
</feature>
<keyword evidence="1" id="KW-0862">Zinc</keyword>
<dbReference type="AlphaFoldDB" id="A0ABD3GEL4"/>
<dbReference type="CDD" id="cd16448">
    <property type="entry name" value="RING-H2"/>
    <property type="match status" value="1"/>
</dbReference>
<keyword evidence="6" id="KW-1185">Reference proteome</keyword>
<reference evidence="5 6" key="1">
    <citation type="submission" date="2024-09" db="EMBL/GenBank/DDBJ databases">
        <title>Chromosome-scale assembly of Riccia sorocarpa.</title>
        <authorList>
            <person name="Paukszto L."/>
        </authorList>
    </citation>
    <scope>NUCLEOTIDE SEQUENCE [LARGE SCALE GENOMIC DNA]</scope>
    <source>
        <strain evidence="5">LP-2024</strain>
        <tissue evidence="5">Aerial parts of the thallus</tissue>
    </source>
</reference>
<keyword evidence="1" id="KW-0863">Zinc-finger</keyword>
<sequence>MDVKEKAEPRRVGSSPEGGSSGVRDGEVLSGSQKSSKKVEAPNAVGVKDWNEEDFILSIEYFAKDCNLPNEVMMSGDIPKTLVSDEDIEKCFGPRSGNKGRNGPKLNNCTGLPQSEVLHLFQRFLKKRINWAGYAQERHRNQLRSSKSRRESKPIGPPILRVHRVYKPPPNLSLEPGETEERAPSPVDRNLKGAATIDAEQEAPATAEEGISSEPSEVKPEVLLRGSSSRTSCLPVYVELKDDIVARENSIKDIHANISSESEALEVLRSSTKSAAESIALSVGTYKTDKEVLGKLETERTELARRKQSLETRLEDGGFDEENPEDMNLLQSLEAEEEDLNLSLSEVDNAQVVLRREEALLAFQKEELRCLQPFAESSVASLIPGWIPTATEVTVFRLSSCPVCCLGFQCMNFMPTSCGHAYHPACLAALIAHSGQQCMECNETFHPHWCERWGFEVAEKVKQEWERKTGILNQQVAFRESIRGLYLKTSKLQSERRLQEGLKRQCLNITYTKVGVERTILTSAAATKVRGISPCSTILSEREEDLRDLDVSLVDTSPVPRTRSKSGKRNLPKGDSVRKVRTRSHVTDAKMSTGIGTPCAHTKVVLKALGEIETPEALKRLRARKTKESAACSANSQSGVVGSQIFSQMGTPVNKSRDRAGHICSQSGEEVQLFHFFIETAEPRHELEVWERAGQELLKMTGQEFFEKYGRDRHSLHKFVSTHLASTLWAITVIGKPSTEGYLRVLSCSRVGITSPIRSCFLVNPPQPHVRIVQIASDSPDRRMAAVGISSSYNSSGSLAALKRLQARVDMIAKEVAEMIATVKLE</sequence>
<feature type="coiled-coil region" evidence="2">
    <location>
        <begin position="293"/>
        <end position="367"/>
    </location>
</feature>
<organism evidence="5 6">
    <name type="scientific">Riccia sorocarpa</name>
    <dbReference type="NCBI Taxonomy" id="122646"/>
    <lineage>
        <taxon>Eukaryota</taxon>
        <taxon>Viridiplantae</taxon>
        <taxon>Streptophyta</taxon>
        <taxon>Embryophyta</taxon>
        <taxon>Marchantiophyta</taxon>
        <taxon>Marchantiopsida</taxon>
        <taxon>Marchantiidae</taxon>
        <taxon>Marchantiales</taxon>
        <taxon>Ricciaceae</taxon>
        <taxon>Riccia</taxon>
    </lineage>
</organism>
<dbReference type="EMBL" id="JBJQOH010000008">
    <property type="protein sequence ID" value="KAL3677007.1"/>
    <property type="molecule type" value="Genomic_DNA"/>
</dbReference>
<keyword evidence="2" id="KW-0175">Coiled coil</keyword>
<keyword evidence="1" id="KW-0479">Metal-binding</keyword>
<evidence type="ECO:0000313" key="6">
    <source>
        <dbReference type="Proteomes" id="UP001633002"/>
    </source>
</evidence>
<evidence type="ECO:0000313" key="5">
    <source>
        <dbReference type="EMBL" id="KAL3677007.1"/>
    </source>
</evidence>
<evidence type="ECO:0000259" key="4">
    <source>
        <dbReference type="PROSITE" id="PS50089"/>
    </source>
</evidence>
<feature type="region of interest" description="Disordered" evidence="3">
    <location>
        <begin position="555"/>
        <end position="584"/>
    </location>
</feature>
<feature type="compositionally biased region" description="Basic residues" evidence="3">
    <location>
        <begin position="562"/>
        <end position="571"/>
    </location>
</feature>
<comment type="caution">
    <text evidence="5">The sequence shown here is derived from an EMBL/GenBank/DDBJ whole genome shotgun (WGS) entry which is preliminary data.</text>
</comment>
<dbReference type="Proteomes" id="UP001633002">
    <property type="component" value="Unassembled WGS sequence"/>
</dbReference>
<evidence type="ECO:0000256" key="3">
    <source>
        <dbReference type="SAM" id="MobiDB-lite"/>
    </source>
</evidence>
<evidence type="ECO:0000256" key="1">
    <source>
        <dbReference type="PROSITE-ProRule" id="PRU00175"/>
    </source>
</evidence>
<dbReference type="InterPro" id="IPR001841">
    <property type="entry name" value="Znf_RING"/>
</dbReference>
<gene>
    <name evidence="5" type="ORF">R1sor_026955</name>
</gene>
<feature type="domain" description="RING-type" evidence="4">
    <location>
        <begin position="401"/>
        <end position="442"/>
    </location>
</feature>
<protein>
    <recommendedName>
        <fullName evidence="4">RING-type domain-containing protein</fullName>
    </recommendedName>
</protein>
<accession>A0ABD3GEL4</accession>
<evidence type="ECO:0000256" key="2">
    <source>
        <dbReference type="SAM" id="Coils"/>
    </source>
</evidence>
<dbReference type="SUPFAM" id="SSF57850">
    <property type="entry name" value="RING/U-box"/>
    <property type="match status" value="1"/>
</dbReference>
<name>A0ABD3GEL4_9MARC</name>
<proteinExistence type="predicted"/>
<dbReference type="PROSITE" id="PS50089">
    <property type="entry name" value="ZF_RING_2"/>
    <property type="match status" value="1"/>
</dbReference>